<dbReference type="Proteomes" id="UP001141552">
    <property type="component" value="Unassembled WGS sequence"/>
</dbReference>
<gene>
    <name evidence="8" type="ORF">Tsubulata_023864</name>
</gene>
<dbReference type="Pfam" id="PF25079">
    <property type="entry name" value="COB_C"/>
    <property type="match status" value="1"/>
</dbReference>
<dbReference type="InterPro" id="IPR006918">
    <property type="entry name" value="COBRA_pln"/>
</dbReference>
<protein>
    <recommendedName>
        <fullName evidence="7">COBRA C-terminal domain-containing protein</fullName>
    </recommendedName>
</protein>
<keyword evidence="6" id="KW-0449">Lipoprotein</keyword>
<dbReference type="GO" id="GO:0098552">
    <property type="term" value="C:side of membrane"/>
    <property type="evidence" value="ECO:0007669"/>
    <property type="project" value="UniProtKB-KW"/>
</dbReference>
<dbReference type="InterPro" id="IPR056900">
    <property type="entry name" value="COB_C"/>
</dbReference>
<dbReference type="PANTHER" id="PTHR31673:SF33">
    <property type="entry name" value="COBRA-LIKE PROTEIN"/>
    <property type="match status" value="1"/>
</dbReference>
<accession>A0A9Q0J3N5</accession>
<evidence type="ECO:0000256" key="2">
    <source>
        <dbReference type="ARBA" id="ARBA00005507"/>
    </source>
</evidence>
<reference evidence="8" key="1">
    <citation type="submission" date="2022-02" db="EMBL/GenBank/DDBJ databases">
        <authorList>
            <person name="Henning P.M."/>
            <person name="McCubbin A.G."/>
            <person name="Shore J.S."/>
        </authorList>
    </citation>
    <scope>NUCLEOTIDE SEQUENCE</scope>
    <source>
        <strain evidence="8">F60SS</strain>
        <tissue evidence="8">Leaves</tissue>
    </source>
</reference>
<keyword evidence="3" id="KW-0472">Membrane</keyword>
<evidence type="ECO:0000313" key="8">
    <source>
        <dbReference type="EMBL" id="KAJ4826455.1"/>
    </source>
</evidence>
<evidence type="ECO:0000256" key="6">
    <source>
        <dbReference type="ARBA" id="ARBA00023288"/>
    </source>
</evidence>
<feature type="domain" description="COBRA C-terminal" evidence="7">
    <location>
        <begin position="99"/>
        <end position="228"/>
    </location>
</feature>
<keyword evidence="3" id="KW-0336">GPI-anchor</keyword>
<dbReference type="PANTHER" id="PTHR31673">
    <property type="entry name" value="PROTEIN COBRA"/>
    <property type="match status" value="1"/>
</dbReference>
<comment type="similarity">
    <text evidence="2">Belongs to the COBRA family.</text>
</comment>
<dbReference type="AlphaFoldDB" id="A0A9Q0J3N5"/>
<comment type="subcellular location">
    <subcellularLocation>
        <location evidence="1">Cell membrane</location>
        <topology evidence="1">Lipid-anchor</topology>
        <topology evidence="1">GPI-anchor</topology>
    </subcellularLocation>
</comment>
<keyword evidence="4" id="KW-0732">Signal</keyword>
<sequence>MTAYDPLDPNGNTVKLTKNFTCLARDQGTYTCGPAKLVPATNDVERDLHLLTVHGKEKFELLCFFVIILQSRDHSLHFLCLWLPKQCHLCQILQLVGANNTRKDNTSLLQCTHHMCPVRVHWHVKTNYKEYWRVKIAIINFNYRMNYLTWTLVIQHPNLKNVTQVFNLNCQPLVPYASINGTGMLYGMKYFNDVLIEAGVLGNVQSEVLLQKDLNTFTFKQGWRFPRKSCHS</sequence>
<evidence type="ECO:0000256" key="4">
    <source>
        <dbReference type="ARBA" id="ARBA00022729"/>
    </source>
</evidence>
<comment type="caution">
    <text evidence="8">The sequence shown here is derived from an EMBL/GenBank/DDBJ whole genome shotgun (WGS) entry which is preliminary data.</text>
</comment>
<keyword evidence="5" id="KW-0325">Glycoprotein</keyword>
<name>A0A9Q0J3N5_9ROSI</name>
<dbReference type="GO" id="GO:0010215">
    <property type="term" value="P:cellulose microfibril organization"/>
    <property type="evidence" value="ECO:0007669"/>
    <property type="project" value="InterPro"/>
</dbReference>
<evidence type="ECO:0000313" key="9">
    <source>
        <dbReference type="Proteomes" id="UP001141552"/>
    </source>
</evidence>
<evidence type="ECO:0000256" key="3">
    <source>
        <dbReference type="ARBA" id="ARBA00022622"/>
    </source>
</evidence>
<dbReference type="GO" id="GO:0005886">
    <property type="term" value="C:plasma membrane"/>
    <property type="evidence" value="ECO:0007669"/>
    <property type="project" value="UniProtKB-SubCell"/>
</dbReference>
<evidence type="ECO:0000259" key="7">
    <source>
        <dbReference type="Pfam" id="PF25079"/>
    </source>
</evidence>
<dbReference type="EMBL" id="JAKUCV010006663">
    <property type="protein sequence ID" value="KAJ4826455.1"/>
    <property type="molecule type" value="Genomic_DNA"/>
</dbReference>
<organism evidence="8 9">
    <name type="scientific">Turnera subulata</name>
    <dbReference type="NCBI Taxonomy" id="218843"/>
    <lineage>
        <taxon>Eukaryota</taxon>
        <taxon>Viridiplantae</taxon>
        <taxon>Streptophyta</taxon>
        <taxon>Embryophyta</taxon>
        <taxon>Tracheophyta</taxon>
        <taxon>Spermatophyta</taxon>
        <taxon>Magnoliopsida</taxon>
        <taxon>eudicotyledons</taxon>
        <taxon>Gunneridae</taxon>
        <taxon>Pentapetalae</taxon>
        <taxon>rosids</taxon>
        <taxon>fabids</taxon>
        <taxon>Malpighiales</taxon>
        <taxon>Passifloraceae</taxon>
        <taxon>Turnera</taxon>
    </lineage>
</organism>
<dbReference type="OrthoDB" id="2012261at2759"/>
<evidence type="ECO:0000256" key="1">
    <source>
        <dbReference type="ARBA" id="ARBA00004609"/>
    </source>
</evidence>
<evidence type="ECO:0000256" key="5">
    <source>
        <dbReference type="ARBA" id="ARBA00023180"/>
    </source>
</evidence>
<keyword evidence="9" id="KW-1185">Reference proteome</keyword>
<proteinExistence type="inferred from homology"/>
<dbReference type="GO" id="GO:0052324">
    <property type="term" value="P:plant-type cell wall cellulose biosynthetic process"/>
    <property type="evidence" value="ECO:0007669"/>
    <property type="project" value="TreeGrafter"/>
</dbReference>
<reference evidence="8" key="2">
    <citation type="journal article" date="2023" name="Plants (Basel)">
        <title>Annotation of the Turnera subulata (Passifloraceae) Draft Genome Reveals the S-Locus Evolved after the Divergence of Turneroideae from Passifloroideae in a Stepwise Manner.</title>
        <authorList>
            <person name="Henning P.M."/>
            <person name="Roalson E.H."/>
            <person name="Mir W."/>
            <person name="McCubbin A.G."/>
            <person name="Shore J.S."/>
        </authorList>
    </citation>
    <scope>NUCLEOTIDE SEQUENCE</scope>
    <source>
        <strain evidence="8">F60SS</strain>
    </source>
</reference>